<protein>
    <recommendedName>
        <fullName evidence="3">DUF2190 family protein</fullName>
    </recommendedName>
</protein>
<organism evidence="1 2">
    <name type="scientific">Actinoplanes campanulatus</name>
    <dbReference type="NCBI Taxonomy" id="113559"/>
    <lineage>
        <taxon>Bacteria</taxon>
        <taxon>Bacillati</taxon>
        <taxon>Actinomycetota</taxon>
        <taxon>Actinomycetes</taxon>
        <taxon>Micromonosporales</taxon>
        <taxon>Micromonosporaceae</taxon>
        <taxon>Actinoplanes</taxon>
    </lineage>
</organism>
<evidence type="ECO:0008006" key="3">
    <source>
        <dbReference type="Google" id="ProtNLM"/>
    </source>
</evidence>
<evidence type="ECO:0000313" key="2">
    <source>
        <dbReference type="Proteomes" id="UP000590749"/>
    </source>
</evidence>
<comment type="caution">
    <text evidence="1">The sequence shown here is derived from an EMBL/GenBank/DDBJ whole genome shotgun (WGS) entry which is preliminary data.</text>
</comment>
<accession>A0A7W5AMW1</accession>
<dbReference type="EMBL" id="JACHXF010000017">
    <property type="protein sequence ID" value="MBB3098992.1"/>
    <property type="molecule type" value="Genomic_DNA"/>
</dbReference>
<proteinExistence type="predicted"/>
<dbReference type="Pfam" id="PF09956">
    <property type="entry name" value="Phage_cement_2"/>
    <property type="match status" value="1"/>
</dbReference>
<dbReference type="AlphaFoldDB" id="A0A7W5AMW1"/>
<evidence type="ECO:0000313" key="1">
    <source>
        <dbReference type="EMBL" id="MBB3098992.1"/>
    </source>
</evidence>
<sequence>MADYAPLWMPGDVITVTTSAAVTGGKCLVVSGNGTVAMSSASSVKWVGVAACDIASGAVGPMHGRGQVHTSTAAGAITAGDQLVTAASGNVAALAAASTDTATDINSARSVIGIALTTAADTATVTWMEI</sequence>
<dbReference type="InterPro" id="IPR011231">
    <property type="entry name" value="Phage_VT1-Sakai_H0018"/>
</dbReference>
<keyword evidence="2" id="KW-1185">Reference proteome</keyword>
<dbReference type="Proteomes" id="UP000590749">
    <property type="component" value="Unassembled WGS sequence"/>
</dbReference>
<gene>
    <name evidence="1" type="ORF">FHR83_006698</name>
</gene>
<name>A0A7W5AMW1_9ACTN</name>
<reference evidence="1 2" key="1">
    <citation type="submission" date="2020-08" db="EMBL/GenBank/DDBJ databases">
        <title>Genomic Encyclopedia of Type Strains, Phase III (KMG-III): the genomes of soil and plant-associated and newly described type strains.</title>
        <authorList>
            <person name="Whitman W."/>
        </authorList>
    </citation>
    <scope>NUCLEOTIDE SEQUENCE [LARGE SCALE GENOMIC DNA]</scope>
    <source>
        <strain evidence="1 2">CECT 3287</strain>
    </source>
</reference>
<dbReference type="RefSeq" id="WP_183225079.1">
    <property type="nucleotide sequence ID" value="NZ_BMPW01000020.1"/>
</dbReference>